<evidence type="ECO:0000256" key="1">
    <source>
        <dbReference type="SAM" id="Phobius"/>
    </source>
</evidence>
<gene>
    <name evidence="2" type="ORF">LIER_29304</name>
</gene>
<sequence length="139" mass="16338">MDNEQGNDQSNYSNSTYYDYYYLPCSPQQIYLLFLMGAILFLLILKWYINYEILFEDLMDKLKLCLIIVPVLLLLVVHWLSTEDKERVPLYISLPKEQEAFHKVGGSPLGIGLLLLFLIFLVPNHASMQERLFPLFSRR</sequence>
<evidence type="ECO:0000313" key="3">
    <source>
        <dbReference type="Proteomes" id="UP001454036"/>
    </source>
</evidence>
<evidence type="ECO:0008006" key="4">
    <source>
        <dbReference type="Google" id="ProtNLM"/>
    </source>
</evidence>
<keyword evidence="1" id="KW-0472">Membrane</keyword>
<organism evidence="2 3">
    <name type="scientific">Lithospermum erythrorhizon</name>
    <name type="common">Purple gromwell</name>
    <name type="synonym">Lithospermum officinale var. erythrorhizon</name>
    <dbReference type="NCBI Taxonomy" id="34254"/>
    <lineage>
        <taxon>Eukaryota</taxon>
        <taxon>Viridiplantae</taxon>
        <taxon>Streptophyta</taxon>
        <taxon>Embryophyta</taxon>
        <taxon>Tracheophyta</taxon>
        <taxon>Spermatophyta</taxon>
        <taxon>Magnoliopsida</taxon>
        <taxon>eudicotyledons</taxon>
        <taxon>Gunneridae</taxon>
        <taxon>Pentapetalae</taxon>
        <taxon>asterids</taxon>
        <taxon>lamiids</taxon>
        <taxon>Boraginales</taxon>
        <taxon>Boraginaceae</taxon>
        <taxon>Boraginoideae</taxon>
        <taxon>Lithospermeae</taxon>
        <taxon>Lithospermum</taxon>
    </lineage>
</organism>
<dbReference type="AlphaFoldDB" id="A0AAV3RKB8"/>
<feature type="transmembrane region" description="Helical" evidence="1">
    <location>
        <begin position="100"/>
        <end position="122"/>
    </location>
</feature>
<keyword evidence="1" id="KW-1133">Transmembrane helix</keyword>
<feature type="transmembrane region" description="Helical" evidence="1">
    <location>
        <begin position="30"/>
        <end position="49"/>
    </location>
</feature>
<protein>
    <recommendedName>
        <fullName evidence="4">Transmembrane protein</fullName>
    </recommendedName>
</protein>
<keyword evidence="1" id="KW-0812">Transmembrane</keyword>
<name>A0AAV3RKB8_LITER</name>
<reference evidence="2 3" key="1">
    <citation type="submission" date="2024-01" db="EMBL/GenBank/DDBJ databases">
        <title>The complete chloroplast genome sequence of Lithospermum erythrorhizon: insights into the phylogenetic relationship among Boraginaceae species and the maternal lineages of purple gromwells.</title>
        <authorList>
            <person name="Okada T."/>
            <person name="Watanabe K."/>
        </authorList>
    </citation>
    <scope>NUCLEOTIDE SEQUENCE [LARGE SCALE GENOMIC DNA]</scope>
</reference>
<keyword evidence="3" id="KW-1185">Reference proteome</keyword>
<feature type="transmembrane region" description="Helical" evidence="1">
    <location>
        <begin position="61"/>
        <end position="80"/>
    </location>
</feature>
<accession>A0AAV3RKB8</accession>
<dbReference type="PANTHER" id="PTHR33306">
    <property type="entry name" value="EXPRESSED PROTEIN-RELATED-RELATED"/>
    <property type="match status" value="1"/>
</dbReference>
<dbReference type="EMBL" id="BAABME010010050">
    <property type="protein sequence ID" value="GAA0176289.1"/>
    <property type="molecule type" value="Genomic_DNA"/>
</dbReference>
<dbReference type="Proteomes" id="UP001454036">
    <property type="component" value="Unassembled WGS sequence"/>
</dbReference>
<dbReference type="PANTHER" id="PTHR33306:SF5">
    <property type="entry name" value="OXIDOREDUCTASE_TRANSITION METAL ION-BINDING PROTEIN"/>
    <property type="match status" value="1"/>
</dbReference>
<comment type="caution">
    <text evidence="2">The sequence shown here is derived from an EMBL/GenBank/DDBJ whole genome shotgun (WGS) entry which is preliminary data.</text>
</comment>
<evidence type="ECO:0000313" key="2">
    <source>
        <dbReference type="EMBL" id="GAA0176289.1"/>
    </source>
</evidence>
<proteinExistence type="predicted"/>